<dbReference type="OrthoDB" id="10053339at2759"/>
<name>A0A813SVW3_9BILA</name>
<evidence type="ECO:0000313" key="8">
    <source>
        <dbReference type="Proteomes" id="UP000663877"/>
    </source>
</evidence>
<feature type="repeat" description="NHL" evidence="2">
    <location>
        <begin position="116"/>
        <end position="160"/>
    </location>
</feature>
<dbReference type="EMBL" id="CAJNOM010000303">
    <property type="protein sequence ID" value="CAF1338492.1"/>
    <property type="molecule type" value="Genomic_DNA"/>
</dbReference>
<evidence type="ECO:0000256" key="2">
    <source>
        <dbReference type="PROSITE-ProRule" id="PRU00504"/>
    </source>
</evidence>
<sequence>MTDIFDVEYPLIDPTTNLSPDDNNNNDDGNINRPFAKTKKRILIGCLIGFSVIILLIISIGIVLSRKLSTISNTTTTITVLDQSSITTTETITSSPKSCPIPSENATWNKSDVVFINQIGRCFPGEDELCNPTDLFIDDIHNTLYIADTGNNRIQKYLLTEINHSKVSSTGITAASKDLILPQSIFVNIHTEDMYILDFDQIENFQLGNSASYRVHLWKKNVKIGRILFSQAADHSLGVYYHHITLDKEMNIYVGTRYFIEKWLSLANYTEKIIVAGNSQFNSQQSTGLFWLSTFFVTNDLTIYIADWKNRRIQQWKVNATEGTTVIGNLTDVTGITMDCNGYLYFAKTYPNLIFQLNLVTNETRIIVHFEDDLKRHEFHSLNVIQIDKFGNLFFIDGGRVQKFCIVQK</sequence>
<proteinExistence type="predicted"/>
<keyword evidence="3" id="KW-0472">Membrane</keyword>
<dbReference type="InterPro" id="IPR001258">
    <property type="entry name" value="NHL_repeat"/>
</dbReference>
<organism evidence="4 8">
    <name type="scientific">Adineta steineri</name>
    <dbReference type="NCBI Taxonomy" id="433720"/>
    <lineage>
        <taxon>Eukaryota</taxon>
        <taxon>Metazoa</taxon>
        <taxon>Spiralia</taxon>
        <taxon>Gnathifera</taxon>
        <taxon>Rotifera</taxon>
        <taxon>Eurotatoria</taxon>
        <taxon>Bdelloidea</taxon>
        <taxon>Adinetida</taxon>
        <taxon>Adinetidae</taxon>
        <taxon>Adineta</taxon>
    </lineage>
</organism>
<evidence type="ECO:0000256" key="3">
    <source>
        <dbReference type="SAM" id="Phobius"/>
    </source>
</evidence>
<gene>
    <name evidence="4" type="ORF">BJG266_LOCUS5176</name>
    <name evidence="5" type="ORF">QVE165_LOCUS33082</name>
    <name evidence="6" type="ORF">QVE165_LOCUS33300</name>
</gene>
<dbReference type="EMBL" id="CAJNOI010000013">
    <property type="protein sequence ID" value="CAF0800532.1"/>
    <property type="molecule type" value="Genomic_DNA"/>
</dbReference>
<feature type="transmembrane region" description="Helical" evidence="3">
    <location>
        <begin position="42"/>
        <end position="64"/>
    </location>
</feature>
<dbReference type="AlphaFoldDB" id="A0A813SVW3"/>
<dbReference type="SUPFAM" id="SSF63825">
    <property type="entry name" value="YWTD domain"/>
    <property type="match status" value="1"/>
</dbReference>
<keyword evidence="3" id="KW-0812">Transmembrane</keyword>
<dbReference type="Proteomes" id="UP000663877">
    <property type="component" value="Unassembled WGS sequence"/>
</dbReference>
<comment type="caution">
    <text evidence="4">The sequence shown here is derived from an EMBL/GenBank/DDBJ whole genome shotgun (WGS) entry which is preliminary data.</text>
</comment>
<dbReference type="Gene3D" id="2.40.10.500">
    <property type="match status" value="1"/>
</dbReference>
<keyword evidence="1" id="KW-0677">Repeat</keyword>
<keyword evidence="3" id="KW-1133">Transmembrane helix</keyword>
<evidence type="ECO:0000313" key="5">
    <source>
        <dbReference type="EMBL" id="CAF1334553.1"/>
    </source>
</evidence>
<evidence type="ECO:0000313" key="4">
    <source>
        <dbReference type="EMBL" id="CAF0800532.1"/>
    </source>
</evidence>
<dbReference type="Proteomes" id="UP000663832">
    <property type="component" value="Unassembled WGS sequence"/>
</dbReference>
<evidence type="ECO:0000256" key="1">
    <source>
        <dbReference type="ARBA" id="ARBA00022737"/>
    </source>
</evidence>
<dbReference type="InterPro" id="IPR011042">
    <property type="entry name" value="6-blade_b-propeller_TolB-like"/>
</dbReference>
<dbReference type="EMBL" id="CAJNOM010000299">
    <property type="protein sequence ID" value="CAF1334553.1"/>
    <property type="molecule type" value="Genomic_DNA"/>
</dbReference>
<dbReference type="PROSITE" id="PS51125">
    <property type="entry name" value="NHL"/>
    <property type="match status" value="1"/>
</dbReference>
<dbReference type="Gene3D" id="2.120.10.30">
    <property type="entry name" value="TolB, C-terminal domain"/>
    <property type="match status" value="1"/>
</dbReference>
<evidence type="ECO:0000313" key="7">
    <source>
        <dbReference type="Proteomes" id="UP000663832"/>
    </source>
</evidence>
<evidence type="ECO:0000313" key="6">
    <source>
        <dbReference type="EMBL" id="CAF1338492.1"/>
    </source>
</evidence>
<accession>A0A813SVW3</accession>
<keyword evidence="7" id="KW-1185">Reference proteome</keyword>
<protein>
    <submittedName>
        <fullName evidence="4">Uncharacterized protein</fullName>
    </submittedName>
</protein>
<reference evidence="4" key="1">
    <citation type="submission" date="2021-02" db="EMBL/GenBank/DDBJ databases">
        <authorList>
            <person name="Nowell W R."/>
        </authorList>
    </citation>
    <scope>NUCLEOTIDE SEQUENCE</scope>
</reference>